<keyword evidence="6" id="KW-0677">Repeat</keyword>
<dbReference type="OrthoDB" id="6102165at2759"/>
<proteinExistence type="inferred from homology"/>
<evidence type="ECO:0000256" key="5">
    <source>
        <dbReference type="ARBA" id="ARBA00022729"/>
    </source>
</evidence>
<comment type="caution">
    <text evidence="8">Lacks conserved residue(s) required for the propagation of feature annotation.</text>
</comment>
<gene>
    <name evidence="11" type="ORF">SPHA_10953</name>
</gene>
<dbReference type="Gene3D" id="2.10.25.10">
    <property type="entry name" value="Laminin"/>
    <property type="match status" value="6"/>
</dbReference>
<dbReference type="InterPro" id="IPR001881">
    <property type="entry name" value="EGF-like_Ca-bd_dom"/>
</dbReference>
<dbReference type="GO" id="GO:0005509">
    <property type="term" value="F:calcium ion binding"/>
    <property type="evidence" value="ECO:0007669"/>
    <property type="project" value="InterPro"/>
</dbReference>
<dbReference type="Pfam" id="PF07645">
    <property type="entry name" value="EGF_CA"/>
    <property type="match status" value="1"/>
</dbReference>
<feature type="transmembrane region" description="Helical" evidence="9">
    <location>
        <begin position="81"/>
        <end position="99"/>
    </location>
</feature>
<dbReference type="PROSITE" id="PS01187">
    <property type="entry name" value="EGF_CA"/>
    <property type="match status" value="2"/>
</dbReference>
<keyword evidence="12" id="KW-1185">Reference proteome</keyword>
<dbReference type="Pfam" id="PF12662">
    <property type="entry name" value="cEGF"/>
    <property type="match status" value="1"/>
</dbReference>
<accession>A0A812B5Q9</accession>
<comment type="similarity">
    <text evidence="2">Belongs to the fibulin family.</text>
</comment>
<evidence type="ECO:0000256" key="9">
    <source>
        <dbReference type="SAM" id="Phobius"/>
    </source>
</evidence>
<feature type="transmembrane region" description="Helical" evidence="9">
    <location>
        <begin position="705"/>
        <end position="727"/>
    </location>
</feature>
<dbReference type="InterPro" id="IPR052235">
    <property type="entry name" value="Nephronectin_domain"/>
</dbReference>
<reference evidence="11" key="1">
    <citation type="submission" date="2021-01" db="EMBL/GenBank/DDBJ databases">
        <authorList>
            <person name="Li R."/>
            <person name="Bekaert M."/>
        </authorList>
    </citation>
    <scope>NUCLEOTIDE SEQUENCE</scope>
    <source>
        <strain evidence="11">Farmed</strain>
    </source>
</reference>
<evidence type="ECO:0000256" key="1">
    <source>
        <dbReference type="ARBA" id="ARBA00004498"/>
    </source>
</evidence>
<comment type="subcellular location">
    <subcellularLocation>
        <location evidence="1">Secreted</location>
        <location evidence="1">Extracellular space</location>
        <location evidence="1">Extracellular matrix</location>
    </subcellularLocation>
</comment>
<dbReference type="Proteomes" id="UP000597762">
    <property type="component" value="Unassembled WGS sequence"/>
</dbReference>
<dbReference type="InterPro" id="IPR018097">
    <property type="entry name" value="EGF_Ca-bd_CS"/>
</dbReference>
<feature type="transmembrane region" description="Helical" evidence="9">
    <location>
        <begin position="119"/>
        <end position="141"/>
    </location>
</feature>
<dbReference type="PANTHER" id="PTHR24050">
    <property type="entry name" value="PA14 DOMAIN-CONTAINING PROTEIN"/>
    <property type="match status" value="1"/>
</dbReference>
<dbReference type="InterPro" id="IPR026823">
    <property type="entry name" value="cEGF"/>
</dbReference>
<evidence type="ECO:0000259" key="10">
    <source>
        <dbReference type="PROSITE" id="PS50026"/>
    </source>
</evidence>
<dbReference type="PROSITE" id="PS00010">
    <property type="entry name" value="ASX_HYDROXYL"/>
    <property type="match status" value="2"/>
</dbReference>
<dbReference type="EMBL" id="CAHIKZ030000358">
    <property type="protein sequence ID" value="CAE1170131.1"/>
    <property type="molecule type" value="Genomic_DNA"/>
</dbReference>
<keyword evidence="4 8" id="KW-0245">EGF-like domain</keyword>
<evidence type="ECO:0000313" key="11">
    <source>
        <dbReference type="EMBL" id="CAE1170131.1"/>
    </source>
</evidence>
<keyword evidence="7 8" id="KW-1015">Disulfide bond</keyword>
<feature type="domain" description="EGF-like" evidence="10">
    <location>
        <begin position="498"/>
        <end position="532"/>
    </location>
</feature>
<dbReference type="InterPro" id="IPR000742">
    <property type="entry name" value="EGF"/>
</dbReference>
<dbReference type="PANTHER" id="PTHR24050:SF27">
    <property type="entry name" value="FIBRILLIN-1"/>
    <property type="match status" value="1"/>
</dbReference>
<keyword evidence="9" id="KW-1133">Transmembrane helix</keyword>
<keyword evidence="3" id="KW-0964">Secreted</keyword>
<keyword evidence="9" id="KW-0812">Transmembrane</keyword>
<organism evidence="11 12">
    <name type="scientific">Acanthosepion pharaonis</name>
    <name type="common">Pharaoh cuttlefish</name>
    <name type="synonym">Sepia pharaonis</name>
    <dbReference type="NCBI Taxonomy" id="158019"/>
    <lineage>
        <taxon>Eukaryota</taxon>
        <taxon>Metazoa</taxon>
        <taxon>Spiralia</taxon>
        <taxon>Lophotrochozoa</taxon>
        <taxon>Mollusca</taxon>
        <taxon>Cephalopoda</taxon>
        <taxon>Coleoidea</taxon>
        <taxon>Decapodiformes</taxon>
        <taxon>Sepiida</taxon>
        <taxon>Sepiina</taxon>
        <taxon>Sepiidae</taxon>
        <taxon>Acanthosepion</taxon>
    </lineage>
</organism>
<evidence type="ECO:0000256" key="6">
    <source>
        <dbReference type="ARBA" id="ARBA00022737"/>
    </source>
</evidence>
<dbReference type="InterPro" id="IPR000152">
    <property type="entry name" value="EGF-type_Asp/Asn_hydroxyl_site"/>
</dbReference>
<dbReference type="FunFam" id="2.10.25.10:FF:000240">
    <property type="entry name" value="Vitamin K-dependent protein S"/>
    <property type="match status" value="1"/>
</dbReference>
<keyword evidence="3" id="KW-0272">Extracellular matrix</keyword>
<name>A0A812B5Q9_ACAPH</name>
<keyword evidence="9" id="KW-0472">Membrane</keyword>
<evidence type="ECO:0000256" key="8">
    <source>
        <dbReference type="PROSITE-ProRule" id="PRU00076"/>
    </source>
</evidence>
<dbReference type="CDD" id="cd00054">
    <property type="entry name" value="EGF_CA"/>
    <property type="match status" value="3"/>
</dbReference>
<keyword evidence="5" id="KW-0732">Signal</keyword>
<feature type="domain" description="EGF-like" evidence="10">
    <location>
        <begin position="245"/>
        <end position="285"/>
    </location>
</feature>
<dbReference type="InterPro" id="IPR049883">
    <property type="entry name" value="NOTCH1_EGF-like"/>
</dbReference>
<dbReference type="AlphaFoldDB" id="A0A812B5Q9"/>
<evidence type="ECO:0000256" key="2">
    <source>
        <dbReference type="ARBA" id="ARBA00006127"/>
    </source>
</evidence>
<dbReference type="PROSITE" id="PS01186">
    <property type="entry name" value="EGF_2"/>
    <property type="match status" value="3"/>
</dbReference>
<dbReference type="SMART" id="SM00179">
    <property type="entry name" value="EGF_CA"/>
    <property type="match status" value="5"/>
</dbReference>
<dbReference type="InterPro" id="IPR009030">
    <property type="entry name" value="Growth_fac_rcpt_cys_sf"/>
</dbReference>
<comment type="caution">
    <text evidence="11">The sequence shown here is derived from an EMBL/GenBank/DDBJ whole genome shotgun (WGS) entry which is preliminary data.</text>
</comment>
<dbReference type="SUPFAM" id="SSF57184">
    <property type="entry name" value="Growth factor receptor domain"/>
    <property type="match status" value="1"/>
</dbReference>
<evidence type="ECO:0000313" key="12">
    <source>
        <dbReference type="Proteomes" id="UP000597762"/>
    </source>
</evidence>
<dbReference type="PROSITE" id="PS00022">
    <property type="entry name" value="EGF_1"/>
    <property type="match status" value="1"/>
</dbReference>
<dbReference type="SMART" id="SM00181">
    <property type="entry name" value="EGF"/>
    <property type="match status" value="6"/>
</dbReference>
<evidence type="ECO:0000256" key="7">
    <source>
        <dbReference type="ARBA" id="ARBA00023157"/>
    </source>
</evidence>
<sequence>MDFLFKFFFILKKISYNCHFFSFCISSQSHSLLLLCLLIPSFSALFLFLLIPSFSALFLFLLIPSYSALFLFLLIPSFSALFLFLLVPSFSALSLPLFLLSPPSSSHLSLTSLSPPCTIFLLSALSLPHPLSLPSSLCLFLHFNRMYRMPCNCREGYTGNNCQKEIARCTDTTCYPNVACNSSKPGNPCESCPLGMAGDGIKCYDINQCSKAVCSQKCKDLLGSNYICSCWPGYVLAADNKTCLDIDECKSVNNCTKEGQYCENNNGSYSCKCKAGYLLQNDTCISLKGKNKVDGSLVFSSIANSPQAWSEDLKNNSSPKFKALANIMKTSLLKVLPKDKSDILEVTSFEKVVSSQRRKKRSTNTDSIKGTYEVYGNNLNADQLKNSIQNSCQTPYCNLGGLSGVSSQSITVAAAPICKNSPCDLESTDCIEKNGYQCVCKPGFENWPPYNDIRCKDINECALTTKPCGSINCSNTVGSYTCVCDFGFVFKKTTKECVDVCSGNVCNEGICIRNANDFRCGCNDGWSGDRCDVKDQQSEKRRTDLILSSAGELLLPTKILTLEENTQTKEILSDSFTFFFFFFLLHIFSFLCHLFLCLHSSLIRFLPLPFFPRCLPPFLSALSPSLSFRVVSLPSFPRCLLPPFPRCLPSSLSALSPFLPFRVVSLPPFPRCLLPFLSVFSFATSLILSLSLASYLSLSLFISLFSLYIFLFLYFLFTSFLFLYFLFTSFLFHSC</sequence>
<feature type="disulfide bond" evidence="8">
    <location>
        <begin position="501"/>
        <end position="511"/>
    </location>
</feature>
<protein>
    <recommendedName>
        <fullName evidence="10">EGF-like domain-containing protein</fullName>
    </recommendedName>
</protein>
<dbReference type="SUPFAM" id="SSF57196">
    <property type="entry name" value="EGF/Laminin"/>
    <property type="match status" value="2"/>
</dbReference>
<evidence type="ECO:0000256" key="4">
    <source>
        <dbReference type="ARBA" id="ARBA00022536"/>
    </source>
</evidence>
<feature type="transmembrane region" description="Helical" evidence="9">
    <location>
        <begin position="578"/>
        <end position="603"/>
    </location>
</feature>
<feature type="disulfide bond" evidence="8">
    <location>
        <begin position="522"/>
        <end position="531"/>
    </location>
</feature>
<feature type="transmembrane region" description="Helical" evidence="9">
    <location>
        <begin position="673"/>
        <end position="698"/>
    </location>
</feature>
<dbReference type="PROSITE" id="PS50026">
    <property type="entry name" value="EGF_3"/>
    <property type="match status" value="2"/>
</dbReference>
<evidence type="ECO:0000256" key="3">
    <source>
        <dbReference type="ARBA" id="ARBA00022530"/>
    </source>
</evidence>